<feature type="compositionally biased region" description="Low complexity" evidence="1">
    <location>
        <begin position="325"/>
        <end position="402"/>
    </location>
</feature>
<reference evidence="3 4" key="1">
    <citation type="submission" date="2019-01" db="EMBL/GenBank/DDBJ databases">
        <title>Draft genome sequences of three monokaryotic isolates of the white-rot basidiomycete fungus Dichomitus squalens.</title>
        <authorList>
            <consortium name="DOE Joint Genome Institute"/>
            <person name="Lopez S.C."/>
            <person name="Andreopoulos B."/>
            <person name="Pangilinan J."/>
            <person name="Lipzen A."/>
            <person name="Riley R."/>
            <person name="Ahrendt S."/>
            <person name="Ng V."/>
            <person name="Barry K."/>
            <person name="Daum C."/>
            <person name="Grigoriev I.V."/>
            <person name="Hilden K.S."/>
            <person name="Makela M.R."/>
            <person name="de Vries R.P."/>
        </authorList>
    </citation>
    <scope>NUCLEOTIDE SEQUENCE [LARGE SCALE GENOMIC DNA]</scope>
    <source>
        <strain evidence="3 4">CBS 464.89</strain>
    </source>
</reference>
<sequence>MKERSINLTPIPFSKYSGARMALLFWGIAWFAMSVVIFILGRIIPPLRSKPPPLVLKPRSPRIRSASLSPATAPIEPPKLEEKDDVESTKSAPCDIRSAPPPVPLTSKRPSFRKRWSLSKSSRPPSPKSSAGSVASLTLVDNSSPSRYVPDLPSIEGESGMAANFDQDDTHSTDSPTGSPRLTRNVRLPTMKMLKSLSRKVSTKPRSASAPSSSVAPLGSTSPLEDDAREPVKQARRSQSRERPAPSVIAPESDIRPQQRTDSISGETFTTTFVNPFRLKHRNPKASITPTNPPFRRASGPRRMLNSLSLTLASKESRKTPIPDSPRSSISTSASTSTFSGSSVTSAFSASSGSPSVRRTQPYAAPYYAPMPVSSSVPTPLGGRSCSGSAPARRRAASCSPEWRPEPVEEESGEAEDANALGLDLAVGTQASREARAGLHGRQSGHRTAASESLVVLGPAGRR</sequence>
<protein>
    <submittedName>
        <fullName evidence="3">Uncharacterized protein</fullName>
    </submittedName>
</protein>
<feature type="compositionally biased region" description="Polar residues" evidence="1">
    <location>
        <begin position="173"/>
        <end position="182"/>
    </location>
</feature>
<feature type="region of interest" description="Disordered" evidence="1">
    <location>
        <begin position="54"/>
        <end position="417"/>
    </location>
</feature>
<name>A0A4Q9Q573_9APHY</name>
<dbReference type="Proteomes" id="UP000292082">
    <property type="component" value="Unassembled WGS sequence"/>
</dbReference>
<feature type="region of interest" description="Disordered" evidence="1">
    <location>
        <begin position="436"/>
        <end position="463"/>
    </location>
</feature>
<feature type="compositionally biased region" description="Polar residues" evidence="1">
    <location>
        <begin position="260"/>
        <end position="274"/>
    </location>
</feature>
<feature type="compositionally biased region" description="Acidic residues" evidence="1">
    <location>
        <begin position="408"/>
        <end position="417"/>
    </location>
</feature>
<feature type="compositionally biased region" description="Basic and acidic residues" evidence="1">
    <location>
        <begin position="229"/>
        <end position="244"/>
    </location>
</feature>
<feature type="transmembrane region" description="Helical" evidence="2">
    <location>
        <begin position="21"/>
        <end position="44"/>
    </location>
</feature>
<evidence type="ECO:0000256" key="2">
    <source>
        <dbReference type="SAM" id="Phobius"/>
    </source>
</evidence>
<keyword evidence="4" id="KW-1185">Reference proteome</keyword>
<gene>
    <name evidence="3" type="ORF">BD310DRAFT_55457</name>
</gene>
<proteinExistence type="predicted"/>
<evidence type="ECO:0000313" key="3">
    <source>
        <dbReference type="EMBL" id="TBU62527.1"/>
    </source>
</evidence>
<keyword evidence="2" id="KW-0812">Transmembrane</keyword>
<evidence type="ECO:0000256" key="1">
    <source>
        <dbReference type="SAM" id="MobiDB-lite"/>
    </source>
</evidence>
<feature type="compositionally biased region" description="Low complexity" evidence="1">
    <location>
        <begin position="204"/>
        <end position="220"/>
    </location>
</feature>
<organism evidence="3 4">
    <name type="scientific">Dichomitus squalens</name>
    <dbReference type="NCBI Taxonomy" id="114155"/>
    <lineage>
        <taxon>Eukaryota</taxon>
        <taxon>Fungi</taxon>
        <taxon>Dikarya</taxon>
        <taxon>Basidiomycota</taxon>
        <taxon>Agaricomycotina</taxon>
        <taxon>Agaricomycetes</taxon>
        <taxon>Polyporales</taxon>
        <taxon>Polyporaceae</taxon>
        <taxon>Dichomitus</taxon>
    </lineage>
</organism>
<keyword evidence="2" id="KW-0472">Membrane</keyword>
<evidence type="ECO:0000313" key="4">
    <source>
        <dbReference type="Proteomes" id="UP000292082"/>
    </source>
</evidence>
<dbReference type="AlphaFoldDB" id="A0A4Q9Q573"/>
<accession>A0A4Q9Q573</accession>
<dbReference type="EMBL" id="ML145093">
    <property type="protein sequence ID" value="TBU62527.1"/>
    <property type="molecule type" value="Genomic_DNA"/>
</dbReference>
<feature type="compositionally biased region" description="Polar residues" evidence="1">
    <location>
        <begin position="131"/>
        <end position="146"/>
    </location>
</feature>
<keyword evidence="2" id="KW-1133">Transmembrane helix</keyword>
<feature type="compositionally biased region" description="Basic and acidic residues" evidence="1">
    <location>
        <begin position="78"/>
        <end position="88"/>
    </location>
</feature>